<dbReference type="EMBL" id="JAQRFI010000022">
    <property type="protein sequence ID" value="MDC9589778.1"/>
    <property type="molecule type" value="Genomic_DNA"/>
</dbReference>
<dbReference type="Proteomes" id="UP001217178">
    <property type="component" value="Unassembled WGS sequence"/>
</dbReference>
<protein>
    <recommendedName>
        <fullName evidence="1">Stability determinant domain-containing protein</fullName>
    </recommendedName>
</protein>
<evidence type="ECO:0000259" key="1">
    <source>
        <dbReference type="Pfam" id="PF21217"/>
    </source>
</evidence>
<dbReference type="RefSeq" id="WP_273555094.1">
    <property type="nucleotide sequence ID" value="NZ_JAQRFI010000022.1"/>
</dbReference>
<accession>A0ABT5LFA3</accession>
<gene>
    <name evidence="2" type="ORF">PSI23_10835</name>
</gene>
<dbReference type="InterPro" id="IPR048851">
    <property type="entry name" value="PaaA2_dom"/>
</dbReference>
<keyword evidence="3" id="KW-1185">Reference proteome</keyword>
<sequence>MTTETIDHSTLYRLVEAGVVREAQVVSTFGGWVVTVKYGMTECSLAAQRSRQVRLFKKLETLVNYLKSLGIAQFNVDASNYSSESQSKNARPDRAVALKRAHEAVAYDEWFRTQVQTSIDDPRSAVVHEDAKRYFASLKDSLRKGL</sequence>
<name>A0ABT5LFA3_9GAMM</name>
<comment type="caution">
    <text evidence="2">The sequence shown here is derived from an EMBL/GenBank/DDBJ whole genome shotgun (WGS) entry which is preliminary data.</text>
</comment>
<dbReference type="Pfam" id="PF21217">
    <property type="entry name" value="PaaA2"/>
    <property type="match status" value="1"/>
</dbReference>
<reference evidence="2 3" key="1">
    <citation type="submission" date="2023-02" db="EMBL/GenBank/DDBJ databases">
        <title>Entomopathogenic bacteria.</title>
        <authorList>
            <person name="Machado R.A."/>
        </authorList>
    </citation>
    <scope>NUCLEOTIDE SEQUENCE [LARGE SCALE GENOMIC DNA]</scope>
    <source>
        <strain evidence="2 3">XENO-10</strain>
    </source>
</reference>
<evidence type="ECO:0000313" key="3">
    <source>
        <dbReference type="Proteomes" id="UP001217178"/>
    </source>
</evidence>
<feature type="domain" description="Stability determinant" evidence="1">
    <location>
        <begin position="106"/>
        <end position="129"/>
    </location>
</feature>
<proteinExistence type="predicted"/>
<organism evidence="2 3">
    <name type="scientific">Xenorhabdus yunnanensis</name>
    <dbReference type="NCBI Taxonomy" id="3025878"/>
    <lineage>
        <taxon>Bacteria</taxon>
        <taxon>Pseudomonadati</taxon>
        <taxon>Pseudomonadota</taxon>
        <taxon>Gammaproteobacteria</taxon>
        <taxon>Enterobacterales</taxon>
        <taxon>Morganellaceae</taxon>
        <taxon>Xenorhabdus</taxon>
    </lineage>
</organism>
<dbReference type="Gene3D" id="6.20.450.20">
    <property type="match status" value="1"/>
</dbReference>
<evidence type="ECO:0000313" key="2">
    <source>
        <dbReference type="EMBL" id="MDC9589778.1"/>
    </source>
</evidence>